<dbReference type="EMBL" id="JAGTXO010000043">
    <property type="protein sequence ID" value="KAG8459169.1"/>
    <property type="molecule type" value="Genomic_DNA"/>
</dbReference>
<feature type="transmembrane region" description="Helical" evidence="1">
    <location>
        <begin position="160"/>
        <end position="179"/>
    </location>
</feature>
<feature type="transmembrane region" description="Helical" evidence="1">
    <location>
        <begin position="100"/>
        <end position="120"/>
    </location>
</feature>
<protein>
    <submittedName>
        <fullName evidence="2">Uncharacterized protein</fullName>
    </submittedName>
</protein>
<dbReference type="OMA" id="HYAVEPC"/>
<dbReference type="OrthoDB" id="10448221at2759"/>
<name>A0A8J5XED9_DIALT</name>
<comment type="caution">
    <text evidence="2">The sequence shown here is derived from an EMBL/GenBank/DDBJ whole genome shotgun (WGS) entry which is preliminary data.</text>
</comment>
<keyword evidence="3" id="KW-1185">Reference proteome</keyword>
<keyword evidence="1" id="KW-1133">Transmembrane helix</keyword>
<feature type="transmembrane region" description="Helical" evidence="1">
    <location>
        <begin position="64"/>
        <end position="88"/>
    </location>
</feature>
<accession>A0A8J5XED9</accession>
<keyword evidence="1" id="KW-0812">Transmembrane</keyword>
<evidence type="ECO:0000313" key="2">
    <source>
        <dbReference type="EMBL" id="KAG8459169.1"/>
    </source>
</evidence>
<evidence type="ECO:0000256" key="1">
    <source>
        <dbReference type="SAM" id="Phobius"/>
    </source>
</evidence>
<proteinExistence type="predicted"/>
<dbReference type="Proteomes" id="UP000751190">
    <property type="component" value="Unassembled WGS sequence"/>
</dbReference>
<keyword evidence="1" id="KW-0472">Membrane</keyword>
<feature type="transmembrane region" description="Helical" evidence="1">
    <location>
        <begin position="199"/>
        <end position="216"/>
    </location>
</feature>
<reference evidence="2" key="1">
    <citation type="submission" date="2021-05" db="EMBL/GenBank/DDBJ databases">
        <title>The genome of the haptophyte Pavlova lutheri (Diacronema luteri, Pavlovales) - a model for lipid biosynthesis in eukaryotic algae.</title>
        <authorList>
            <person name="Hulatt C.J."/>
            <person name="Posewitz M.C."/>
        </authorList>
    </citation>
    <scope>NUCLEOTIDE SEQUENCE</scope>
    <source>
        <strain evidence="2">NIVA-4/92</strain>
    </source>
</reference>
<gene>
    <name evidence="2" type="ORF">KFE25_005680</name>
</gene>
<sequence>MNATRFAGDVLGVLRAHVERPVPLVITAARTSYPWPLHLGNSLWSIVAYRTVRDAMPADRRPGTIASIAVAFTTYAMAGGFAACYLMLGRPPAVLQSGTILPVYIALWAMVYACPFDLAFRALSQPAVLFVLGNLSEMDGYTTALNYMEEAFPLSSNSPVFPVLCGLSVMLAGALTRHFAAHGLDRGLARLDGAFRADALFYALLFGAYFYGALLPCAGDLACAKRTGFYEALPLFGVARNLAAEALNALAPVAASAPLVAVGAAKAKAD</sequence>
<dbReference type="AlphaFoldDB" id="A0A8J5XED9"/>
<evidence type="ECO:0000313" key="3">
    <source>
        <dbReference type="Proteomes" id="UP000751190"/>
    </source>
</evidence>
<organism evidence="2 3">
    <name type="scientific">Diacronema lutheri</name>
    <name type="common">Unicellular marine alga</name>
    <name type="synonym">Monochrysis lutheri</name>
    <dbReference type="NCBI Taxonomy" id="2081491"/>
    <lineage>
        <taxon>Eukaryota</taxon>
        <taxon>Haptista</taxon>
        <taxon>Haptophyta</taxon>
        <taxon>Pavlovophyceae</taxon>
        <taxon>Pavlovales</taxon>
        <taxon>Pavlovaceae</taxon>
        <taxon>Diacronema</taxon>
    </lineage>
</organism>